<comment type="caution">
    <text evidence="2">The sequence shown here is derived from an EMBL/GenBank/DDBJ whole genome shotgun (WGS) entry which is preliminary data.</text>
</comment>
<feature type="compositionally biased region" description="Basic and acidic residues" evidence="1">
    <location>
        <begin position="1"/>
        <end position="17"/>
    </location>
</feature>
<proteinExistence type="predicted"/>
<organism evidence="2 3">
    <name type="scientific">Dryococelus australis</name>
    <dbReference type="NCBI Taxonomy" id="614101"/>
    <lineage>
        <taxon>Eukaryota</taxon>
        <taxon>Metazoa</taxon>
        <taxon>Ecdysozoa</taxon>
        <taxon>Arthropoda</taxon>
        <taxon>Hexapoda</taxon>
        <taxon>Insecta</taxon>
        <taxon>Pterygota</taxon>
        <taxon>Neoptera</taxon>
        <taxon>Polyneoptera</taxon>
        <taxon>Phasmatodea</taxon>
        <taxon>Verophasmatodea</taxon>
        <taxon>Anareolatae</taxon>
        <taxon>Phasmatidae</taxon>
        <taxon>Eurycanthinae</taxon>
        <taxon>Dryococelus</taxon>
    </lineage>
</organism>
<evidence type="ECO:0000313" key="3">
    <source>
        <dbReference type="Proteomes" id="UP001159363"/>
    </source>
</evidence>
<evidence type="ECO:0000313" key="2">
    <source>
        <dbReference type="EMBL" id="KAJ8873709.1"/>
    </source>
</evidence>
<gene>
    <name evidence="2" type="ORF">PR048_024542</name>
</gene>
<feature type="non-terminal residue" evidence="2">
    <location>
        <position position="1212"/>
    </location>
</feature>
<name>A0ABQ9GNV6_9NEOP</name>
<sequence length="1212" mass="131294">MEQRRNEGVWKTGDPRENPPTSPGTISTCENPGVTRPAVEPGSPWWEASSLPTLPPDPGIWRISFANTLDSTTFCVPEPLLVVRRLLLLPKTPAYLDERWHKGDSAACIKCAIAVKGKTLTWLAVFSSSRVYQWGLSAVTVDSLALAATALEATGLGQEAIDVTDENTAVHFAAAKAIATAAVPTLADATCRERVVAPAHVEEVGSEARYGIAEEISAEEGGNGSSTAACVTRILVALVGLLLAVAGPVVAAPADLVRNNLGEDVAIAEDTFVEGAIADDNSVEVAIADDISVEVAIADDISSGGAIADDISSGGAIAEDTSAEVAIADDISAEVAIADYISAEVAIADDISADVAIADDISADVAIADDISADVATVVEAAAAFPLAANGRFTLFVLAVGLVLVAVADASFRAAFIAVNAIAFLDFCTGATSALLGVPDERWDFVRAVARRLQFFLRTTVTALAFHRGEPPDFREWVSIVPDDAVDRRVFSGISRFPRPFISRRRSIFASTTPHRLSTPRRSEPPEHLHCSLELRFSAEAAIRHDAGLFIAFEAFTFHRFEWLTNIEVLRADEGEVRYGAAPECKGRGNGRSPRKPANQLHHLHDSHMVHLGYHVAARLRSRSEGAMRATVARTPSASSLLRARRAILSLLASYSGGILLCRRGRGGWVARPLASRLGEPDSIPIGVTPGFSHVEIVPDDAAGRWVFSAICLFPRPLHSGSAPYSPHFTLIGSQYLDVKSRPCLSTLPTSWIFNINCYHRSSCVLRDTDVSDAARWVVSCSPVCGATSGVFARRWYSMDMDCLRRAVAEMLAPTIPTHMAIRHHPGAKTTCKHVLIPVTRQQGGAEMISDIIQVRKRPGSTCRRQLPRRYIPALDSYKVNWSSVKNEGFVMSLNLAMFTLKSEQFKTAPKQRTACMYVETISLESASELVSEEIWAVLNREVLRADEGEARRVLSSGIPRHESRMRKSGGDPTGDRTRIHVDDSISMVAAATKRDRHGPSHKRLLTRDGHTYNPLTLTAAAHLGPVKHLRSRPTTVQLLLGLTWFAASTPRADDLYAVHGRVSETASGSIPGRVPGFLGDLLFPQPFLSGATPFSPQLPSSALKTSLLRATQISSFTHEIREFNDLQASLYSLVYKHDDITCTLVVCCHSERRRLGQRSPGCRRVIDGKTARQSSALRVEAMRRLMRMSRSPLALTRFQASRAELLRPGGH</sequence>
<keyword evidence="3" id="KW-1185">Reference proteome</keyword>
<accession>A0ABQ9GNV6</accession>
<feature type="region of interest" description="Disordered" evidence="1">
    <location>
        <begin position="1"/>
        <end position="42"/>
    </location>
</feature>
<protein>
    <submittedName>
        <fullName evidence="2">Uncharacterized protein</fullName>
    </submittedName>
</protein>
<reference evidence="2 3" key="1">
    <citation type="submission" date="2023-02" db="EMBL/GenBank/DDBJ databases">
        <title>LHISI_Scaffold_Assembly.</title>
        <authorList>
            <person name="Stuart O.P."/>
            <person name="Cleave R."/>
            <person name="Magrath M.J.L."/>
            <person name="Mikheyev A.S."/>
        </authorList>
    </citation>
    <scope>NUCLEOTIDE SEQUENCE [LARGE SCALE GENOMIC DNA]</scope>
    <source>
        <strain evidence="2">Daus_M_001</strain>
        <tissue evidence="2">Leg muscle</tissue>
    </source>
</reference>
<dbReference type="Proteomes" id="UP001159363">
    <property type="component" value="Chromosome 9"/>
</dbReference>
<evidence type="ECO:0000256" key="1">
    <source>
        <dbReference type="SAM" id="MobiDB-lite"/>
    </source>
</evidence>
<dbReference type="EMBL" id="JARBHB010000010">
    <property type="protein sequence ID" value="KAJ8873709.1"/>
    <property type="molecule type" value="Genomic_DNA"/>
</dbReference>